<reference evidence="3" key="1">
    <citation type="submission" date="2016-10" db="EMBL/GenBank/DDBJ databases">
        <authorList>
            <person name="Varghese N."/>
            <person name="Submissions S."/>
        </authorList>
    </citation>
    <scope>NUCLEOTIDE SEQUENCE [LARGE SCALE GENOMIC DNA]</scope>
    <source>
        <strain evidence="3">SP</strain>
    </source>
</reference>
<accession>A0A1H3V0N8</accession>
<feature type="transmembrane region" description="Helical" evidence="1">
    <location>
        <begin position="83"/>
        <end position="103"/>
    </location>
</feature>
<dbReference type="STRING" id="1503961.SAMN05421736_13321"/>
<keyword evidence="1" id="KW-0472">Membrane</keyword>
<gene>
    <name evidence="2" type="ORF">SAMN05421736_13321</name>
</gene>
<dbReference type="Proteomes" id="UP000198935">
    <property type="component" value="Unassembled WGS sequence"/>
</dbReference>
<proteinExistence type="predicted"/>
<evidence type="ECO:0008006" key="4">
    <source>
        <dbReference type="Google" id="ProtNLM"/>
    </source>
</evidence>
<name>A0A1H3V0N8_9BACI</name>
<feature type="transmembrane region" description="Helical" evidence="1">
    <location>
        <begin position="183"/>
        <end position="211"/>
    </location>
</feature>
<organism evidence="2 3">
    <name type="scientific">Evansella caseinilytica</name>
    <dbReference type="NCBI Taxonomy" id="1503961"/>
    <lineage>
        <taxon>Bacteria</taxon>
        <taxon>Bacillati</taxon>
        <taxon>Bacillota</taxon>
        <taxon>Bacilli</taxon>
        <taxon>Bacillales</taxon>
        <taxon>Bacillaceae</taxon>
        <taxon>Evansella</taxon>
    </lineage>
</organism>
<keyword evidence="1" id="KW-0812">Transmembrane</keyword>
<keyword evidence="3" id="KW-1185">Reference proteome</keyword>
<evidence type="ECO:0000256" key="1">
    <source>
        <dbReference type="SAM" id="Phobius"/>
    </source>
</evidence>
<feature type="transmembrane region" description="Helical" evidence="1">
    <location>
        <begin position="21"/>
        <end position="41"/>
    </location>
</feature>
<evidence type="ECO:0000313" key="2">
    <source>
        <dbReference type="EMBL" id="SDZ68273.1"/>
    </source>
</evidence>
<feature type="transmembrane region" description="Helical" evidence="1">
    <location>
        <begin position="260"/>
        <end position="282"/>
    </location>
</feature>
<dbReference type="AlphaFoldDB" id="A0A1H3V0N8"/>
<sequence length="288" mass="32997">MTNPFIRLLKMETSKAIKNKFFLTTLIIASILALLSAWYMIDSYFYFRDMEKILGTDYGNPQPYGSSLYTHWLGGEFESLSSIVFFTLMPLLAILPYGWSYVNEARAGYVKTVVIRSNKWSYHLAKYMATFISGGLIILVPLVLNFLIVASFIPAITPSTLNPFPYGVEIGSMWSGLFYTYPFIYVFLFLILDFIFAGLFATMSLAISFFIKNRITVMLAPFLLLLILHYSREFLAYKYYNQTSPLFYLHAIGIENPSNMWIILTQGLLFFTLTFGVTMLVGGKREIL</sequence>
<keyword evidence="1" id="KW-1133">Transmembrane helix</keyword>
<dbReference type="EMBL" id="FNPI01000033">
    <property type="protein sequence ID" value="SDZ68273.1"/>
    <property type="molecule type" value="Genomic_DNA"/>
</dbReference>
<dbReference type="OrthoDB" id="2067652at2"/>
<protein>
    <recommendedName>
        <fullName evidence="4">ABC-2 family transporter</fullName>
    </recommendedName>
</protein>
<evidence type="ECO:0000313" key="3">
    <source>
        <dbReference type="Proteomes" id="UP000198935"/>
    </source>
</evidence>
<feature type="transmembrane region" description="Helical" evidence="1">
    <location>
        <begin position="124"/>
        <end position="153"/>
    </location>
</feature>